<reference evidence="2 3" key="1">
    <citation type="submission" date="2024-02" db="EMBL/GenBank/DDBJ databases">
        <title>Chromosome-scale genome assembly of the rough periwinkle Littorina saxatilis.</title>
        <authorList>
            <person name="De Jode A."/>
            <person name="Faria R."/>
            <person name="Formenti G."/>
            <person name="Sims Y."/>
            <person name="Smith T.P."/>
            <person name="Tracey A."/>
            <person name="Wood J.M.D."/>
            <person name="Zagrodzka Z.B."/>
            <person name="Johannesson K."/>
            <person name="Butlin R.K."/>
            <person name="Leder E.H."/>
        </authorList>
    </citation>
    <scope>NUCLEOTIDE SEQUENCE [LARGE SCALE GENOMIC DNA]</scope>
    <source>
        <strain evidence="2">Snail1</strain>
        <tissue evidence="2">Muscle</tissue>
    </source>
</reference>
<feature type="domain" description="Reverse transcriptase" evidence="1">
    <location>
        <begin position="646"/>
        <end position="924"/>
    </location>
</feature>
<accession>A0AAN9B5X3</accession>
<gene>
    <name evidence="2" type="ORF">V1264_003394</name>
</gene>
<dbReference type="Proteomes" id="UP001374579">
    <property type="component" value="Unassembled WGS sequence"/>
</dbReference>
<dbReference type="InterPro" id="IPR000477">
    <property type="entry name" value="RT_dom"/>
</dbReference>
<evidence type="ECO:0000313" key="3">
    <source>
        <dbReference type="Proteomes" id="UP001374579"/>
    </source>
</evidence>
<dbReference type="Gene3D" id="3.60.10.10">
    <property type="entry name" value="Endonuclease/exonuclease/phosphatase"/>
    <property type="match status" value="1"/>
</dbReference>
<sequence>MLRPTEWYQFWHLWMLGWRDISMFLIGLSLLSTLLSTKDSLTAIVNTADTKQEYKRTAPVHSVVTTAVRPCVKYSRAELLCLQGKPVHMFPGFSQHLSDLQLLRTPPCPFQRKKGKRRPYRGGRRKQRGKTIPVVISPVVDTPTLSDRPTRGVITSNLVQVHTSSIVPSSYSQNHPGINAFHVNARSCRPKTHIIRDLIIDDHIDLAIITESWLCEKGDEATIKDMTPSTHTTQSFPRTDRRGGGICIIHATHLTNNLFFKRLQFLSFEAVEMHYSHQQSSLFFVCIYRPPPSKKNGLKDTDFLNELPDLLEMYHTKKHLFVGDFNCHFDAQANSSVNRVKTFLKDYSLVQLINEPTHTDGHTLDWLVVREADNPTSSFSVRDCQISDHSALFFNISIQKPKPAVRTVTSRNLKKMNVDNFREDVRVFAASTAADTPDTDLLMVFNTCLRQLMDSHAPLVTRQVTDRPSAPWMSEDIKDHKRLVRKWERLWRTSGLTVHRQIYRQQLDDIKALHTSAKQEYYTSRLAECKDTKALFSVTDELFAKKKATALPKLIPPSELPETFSNFFDQKISDIRKGLDSSKTQMSFAAFSGTPLTRFSPVSEKFVFELISKCAPKSCTLDPIPTSLMKTCLDFLVPVVTRILNLSLQSGSVPAQFKEAVITPLLKKPGLDTECLKNYRPISNLPFLTKLLEKCVLAQLQEHLLSNDLLDVHQSAYKKNHSTETALLYVTDKLLTSADNKEVSVLALLDLSAAFDTIDHDVLLKRLQFTFGIADKAFQWFVSYLSERFQRVQIGQKESSPVPLKHGVPQGSVLGPVLFTLYTQDLSDVISRHGCEHHKYADDTQIEDSAPPSDFPKVVKNTERCIESVKDWMIDNKLKLNDSKTEVMLSGSRHALNQIDCTSLTIGDTQIVSQTAVKDLGVYLDSALTMQKHISFVCKCAFFELRKISSVRSFLTLQATVQLVSSLILSRLDYCNSLLAGLPTEELDRLQRVQNSAARLILQKSKKDHVTPLLTTLHWLPMKYRIEYKLALLGYRCFEKSLPPYLSHSLSIYEPSRSLRSSSEKLLRIPKTRTKTFGERTFRYQIPTVWNSLPSSIRDSSSLSSFKTQLKTYLFRKAFA</sequence>
<proteinExistence type="predicted"/>
<organism evidence="2 3">
    <name type="scientific">Littorina saxatilis</name>
    <dbReference type="NCBI Taxonomy" id="31220"/>
    <lineage>
        <taxon>Eukaryota</taxon>
        <taxon>Metazoa</taxon>
        <taxon>Spiralia</taxon>
        <taxon>Lophotrochozoa</taxon>
        <taxon>Mollusca</taxon>
        <taxon>Gastropoda</taxon>
        <taxon>Caenogastropoda</taxon>
        <taxon>Littorinimorpha</taxon>
        <taxon>Littorinoidea</taxon>
        <taxon>Littorinidae</taxon>
        <taxon>Littorina</taxon>
    </lineage>
</organism>
<dbReference type="EMBL" id="JBAMIC010000012">
    <property type="protein sequence ID" value="KAK7099216.1"/>
    <property type="molecule type" value="Genomic_DNA"/>
</dbReference>
<dbReference type="Pfam" id="PF00078">
    <property type="entry name" value="RVT_1"/>
    <property type="match status" value="1"/>
</dbReference>
<dbReference type="InterPro" id="IPR036691">
    <property type="entry name" value="Endo/exonu/phosph_ase_sf"/>
</dbReference>
<comment type="caution">
    <text evidence="2">The sequence shown here is derived from an EMBL/GenBank/DDBJ whole genome shotgun (WGS) entry which is preliminary data.</text>
</comment>
<dbReference type="AlphaFoldDB" id="A0AAN9B5X3"/>
<dbReference type="SUPFAM" id="SSF56672">
    <property type="entry name" value="DNA/RNA polymerases"/>
    <property type="match status" value="1"/>
</dbReference>
<name>A0AAN9B5X3_9CAEN</name>
<dbReference type="CDD" id="cd01650">
    <property type="entry name" value="RT_nLTR_like"/>
    <property type="match status" value="1"/>
</dbReference>
<keyword evidence="3" id="KW-1185">Reference proteome</keyword>
<dbReference type="PROSITE" id="PS50878">
    <property type="entry name" value="RT_POL"/>
    <property type="match status" value="1"/>
</dbReference>
<dbReference type="SUPFAM" id="SSF56219">
    <property type="entry name" value="DNase I-like"/>
    <property type="match status" value="1"/>
</dbReference>
<dbReference type="InterPro" id="IPR043502">
    <property type="entry name" value="DNA/RNA_pol_sf"/>
</dbReference>
<protein>
    <recommendedName>
        <fullName evidence="1">Reverse transcriptase domain-containing protein</fullName>
    </recommendedName>
</protein>
<dbReference type="PANTHER" id="PTHR33332">
    <property type="entry name" value="REVERSE TRANSCRIPTASE DOMAIN-CONTAINING PROTEIN"/>
    <property type="match status" value="1"/>
</dbReference>
<evidence type="ECO:0000313" key="2">
    <source>
        <dbReference type="EMBL" id="KAK7099216.1"/>
    </source>
</evidence>
<evidence type="ECO:0000259" key="1">
    <source>
        <dbReference type="PROSITE" id="PS50878"/>
    </source>
</evidence>